<dbReference type="Pfam" id="PF15383">
    <property type="entry name" value="TMEM237"/>
    <property type="match status" value="1"/>
</dbReference>
<evidence type="ECO:0000256" key="10">
    <source>
        <dbReference type="ARBA" id="ARBA00025631"/>
    </source>
</evidence>
<evidence type="ECO:0000256" key="7">
    <source>
        <dbReference type="ARBA" id="ARBA00023069"/>
    </source>
</evidence>
<keyword evidence="4 12" id="KW-0812">Transmembrane</keyword>
<evidence type="ECO:0000256" key="9">
    <source>
        <dbReference type="ARBA" id="ARBA00023273"/>
    </source>
</evidence>
<evidence type="ECO:0000313" key="13">
    <source>
        <dbReference type="EMBL" id="KAJ8299775.1"/>
    </source>
</evidence>
<dbReference type="Proteomes" id="UP001217089">
    <property type="component" value="Unassembled WGS sequence"/>
</dbReference>
<dbReference type="EMBL" id="JARBDR010000921">
    <property type="protein sequence ID" value="KAJ8299775.1"/>
    <property type="molecule type" value="Genomic_DNA"/>
</dbReference>
<feature type="transmembrane region" description="Helical" evidence="12">
    <location>
        <begin position="317"/>
        <end position="340"/>
    </location>
</feature>
<evidence type="ECO:0000256" key="1">
    <source>
        <dbReference type="ARBA" id="ARBA00004138"/>
    </source>
</evidence>
<keyword evidence="5" id="KW-0970">Cilium biogenesis/degradation</keyword>
<protein>
    <submittedName>
        <fullName evidence="13">Uncharacterized protein</fullName>
    </submittedName>
</protein>
<keyword evidence="6 12" id="KW-1133">Transmembrane helix</keyword>
<comment type="subcellular location">
    <subcellularLocation>
        <location evidence="1">Cell projection</location>
        <location evidence="1">Cilium</location>
    </subcellularLocation>
    <subcellularLocation>
        <location evidence="2">Membrane</location>
        <topology evidence="2">Multi-pass membrane protein</topology>
    </subcellularLocation>
</comment>
<evidence type="ECO:0000256" key="6">
    <source>
        <dbReference type="ARBA" id="ARBA00022989"/>
    </source>
</evidence>
<dbReference type="PANTHER" id="PTHR28388:SF1">
    <property type="entry name" value="TRANSMEMBRANE PROTEIN 237"/>
    <property type="match status" value="1"/>
</dbReference>
<feature type="compositionally biased region" description="Basic residues" evidence="11">
    <location>
        <begin position="76"/>
        <end position="85"/>
    </location>
</feature>
<evidence type="ECO:0000256" key="11">
    <source>
        <dbReference type="SAM" id="MobiDB-lite"/>
    </source>
</evidence>
<name>A0ABQ9E8E2_TEGGR</name>
<keyword evidence="14" id="KW-1185">Reference proteome</keyword>
<evidence type="ECO:0000256" key="12">
    <source>
        <dbReference type="SAM" id="Phobius"/>
    </source>
</evidence>
<feature type="transmembrane region" description="Helical" evidence="12">
    <location>
        <begin position="275"/>
        <end position="297"/>
    </location>
</feature>
<keyword evidence="9" id="KW-0966">Cell projection</keyword>
<evidence type="ECO:0000256" key="4">
    <source>
        <dbReference type="ARBA" id="ARBA00022692"/>
    </source>
</evidence>
<evidence type="ECO:0000256" key="2">
    <source>
        <dbReference type="ARBA" id="ARBA00004141"/>
    </source>
</evidence>
<reference evidence="13 14" key="1">
    <citation type="submission" date="2022-12" db="EMBL/GenBank/DDBJ databases">
        <title>Chromosome-level genome of Tegillarca granosa.</title>
        <authorList>
            <person name="Kim J."/>
        </authorList>
    </citation>
    <scope>NUCLEOTIDE SEQUENCE [LARGE SCALE GENOMIC DNA]</scope>
    <source>
        <strain evidence="13">Teg-2019</strain>
        <tissue evidence="13">Adductor muscle</tissue>
    </source>
</reference>
<comment type="caution">
    <text evidence="13">The sequence shown here is derived from an EMBL/GenBank/DDBJ whole genome shotgun (WGS) entry which is preliminary data.</text>
</comment>
<comment type="function">
    <text evidence="10">Component of the transition zone in primary cilia. Required for ciliogenesis.</text>
</comment>
<sequence length="417" mass="46006">MADTETKAKAKKLPPLSPKSGDTEGKKPVRKRKKKPTEDTANGEVTTKPEGTPRKKKAPAKLTEGDPQSSETTTTPRKRKKKKPVAKTEGEGADPASARSAVSQGEDVTGSKTSLIKGTPKKKVKKKVKKTATTTPRGDDEFMDATLAADLTAIQDDIVAPDEKKDKEDFHQPYSTGSAILKSQPLEKLFVETDRGFKGEDKSKLAKKWAEEEAIKAEEPEAPKNTTIEFALSCHRVFGTFCLFIHGLTAGIAMWQIAITYVLRYKDNIDFIDHYRPLALPVQSMFYILLVLCAVSACDRFDISNPTRRFIHQSFTLQTGTVSIIIYIVALVLSLCIANLEDKIYLYDKYADLWTDAGITEENLSTWSNMNTARGVAAILGWVVLSITSNTDRMAENLREGEDNILGESLELNSSPA</sequence>
<feature type="region of interest" description="Disordered" evidence="11">
    <location>
        <begin position="1"/>
        <end position="140"/>
    </location>
</feature>
<keyword evidence="7" id="KW-0969">Cilium</keyword>
<evidence type="ECO:0000256" key="8">
    <source>
        <dbReference type="ARBA" id="ARBA00023136"/>
    </source>
</evidence>
<organism evidence="13 14">
    <name type="scientific">Tegillarca granosa</name>
    <name type="common">Malaysian cockle</name>
    <name type="synonym">Anadara granosa</name>
    <dbReference type="NCBI Taxonomy" id="220873"/>
    <lineage>
        <taxon>Eukaryota</taxon>
        <taxon>Metazoa</taxon>
        <taxon>Spiralia</taxon>
        <taxon>Lophotrochozoa</taxon>
        <taxon>Mollusca</taxon>
        <taxon>Bivalvia</taxon>
        <taxon>Autobranchia</taxon>
        <taxon>Pteriomorphia</taxon>
        <taxon>Arcoida</taxon>
        <taxon>Arcoidea</taxon>
        <taxon>Arcidae</taxon>
        <taxon>Tegillarca</taxon>
    </lineage>
</organism>
<evidence type="ECO:0000313" key="14">
    <source>
        <dbReference type="Proteomes" id="UP001217089"/>
    </source>
</evidence>
<dbReference type="PANTHER" id="PTHR28388">
    <property type="entry name" value="TRANSMEMBRANE PROTEIN 237"/>
    <property type="match status" value="1"/>
</dbReference>
<comment type="similarity">
    <text evidence="3">Belongs to the TMEM237 family.</text>
</comment>
<proteinExistence type="inferred from homology"/>
<gene>
    <name evidence="13" type="ORF">KUTeg_023835</name>
</gene>
<keyword evidence="8 12" id="KW-0472">Membrane</keyword>
<evidence type="ECO:0000256" key="5">
    <source>
        <dbReference type="ARBA" id="ARBA00022794"/>
    </source>
</evidence>
<dbReference type="InterPro" id="IPR029409">
    <property type="entry name" value="TMEM237"/>
</dbReference>
<feature type="compositionally biased region" description="Basic residues" evidence="11">
    <location>
        <begin position="119"/>
        <end position="130"/>
    </location>
</feature>
<evidence type="ECO:0000256" key="3">
    <source>
        <dbReference type="ARBA" id="ARBA00008783"/>
    </source>
</evidence>
<feature type="transmembrane region" description="Helical" evidence="12">
    <location>
        <begin position="243"/>
        <end position="263"/>
    </location>
</feature>
<accession>A0ABQ9E8E2</accession>